<keyword evidence="1" id="KW-0472">Membrane</keyword>
<evidence type="ECO:0000256" key="2">
    <source>
        <dbReference type="SAM" id="SignalP"/>
    </source>
</evidence>
<reference evidence="3" key="1">
    <citation type="submission" date="2015-04" db="EMBL/GenBank/DDBJ databases">
        <title>The genome sequence of the plant pathogenic Rhizarian Plasmodiophora brassicae reveals insights in its biotrophic life cycle and the origin of chitin synthesis.</title>
        <authorList>
            <person name="Schwelm A."/>
            <person name="Fogelqvist J."/>
            <person name="Knaust A."/>
            <person name="Julke S."/>
            <person name="Lilja T."/>
            <person name="Dhandapani V."/>
            <person name="Bonilla-Rosso G."/>
            <person name="Karlsson M."/>
            <person name="Shevchenko A."/>
            <person name="Choi S.R."/>
            <person name="Kim H.G."/>
            <person name="Park J.Y."/>
            <person name="Lim Y.P."/>
            <person name="Ludwig-Muller J."/>
            <person name="Dixelius C."/>
        </authorList>
    </citation>
    <scope>NUCLEOTIDE SEQUENCE</scope>
    <source>
        <tissue evidence="3">Potato root galls</tissue>
    </source>
</reference>
<feature type="transmembrane region" description="Helical" evidence="1">
    <location>
        <begin position="204"/>
        <end position="224"/>
    </location>
</feature>
<sequence>MSITISKLVLFALLSHIIIAHSDHNQITDYANSVLKRINAEEWTSMFEYSVDLEGVDKATAADVVLQSGSDFGYVNAVETSKSLFESLVDEAKANLKRDLKADENQALLRSSLKLAAAARLDHAILSKLKEFWMWQTSNEKNIFSDFISQADQLYHLRLLLFTGDETQRKALALAAGTIDSKLNDIIDEKVLEVLGDKALFLTWWQWSLCVVLLIAVLMIVMVVSCRYGRRDSSLLGAEPRQVYLMQSAPAPSAEAAVQASGQSSLSSMV</sequence>
<feature type="chain" id="PRO_5011353017" evidence="2">
    <location>
        <begin position="23"/>
        <end position="270"/>
    </location>
</feature>
<feature type="signal peptide" evidence="2">
    <location>
        <begin position="1"/>
        <end position="22"/>
    </location>
</feature>
<keyword evidence="2" id="KW-0732">Signal</keyword>
<organism evidence="3">
    <name type="scientific">Spongospora subterranea</name>
    <dbReference type="NCBI Taxonomy" id="70186"/>
    <lineage>
        <taxon>Eukaryota</taxon>
        <taxon>Sar</taxon>
        <taxon>Rhizaria</taxon>
        <taxon>Endomyxa</taxon>
        <taxon>Phytomyxea</taxon>
        <taxon>Plasmodiophorida</taxon>
        <taxon>Plasmodiophoridae</taxon>
        <taxon>Spongospora</taxon>
    </lineage>
</organism>
<evidence type="ECO:0000313" key="3">
    <source>
        <dbReference type="EMBL" id="CRZ04732.1"/>
    </source>
</evidence>
<dbReference type="EMBL" id="HACM01004290">
    <property type="protein sequence ID" value="CRZ04732.1"/>
    <property type="molecule type" value="Transcribed_RNA"/>
</dbReference>
<dbReference type="EMBL" id="HACM01004289">
    <property type="protein sequence ID" value="CRZ04731.1"/>
    <property type="molecule type" value="Transcribed_RNA"/>
</dbReference>
<protein>
    <submittedName>
        <fullName evidence="3">Uncharacterized protein</fullName>
    </submittedName>
</protein>
<proteinExistence type="predicted"/>
<keyword evidence="1" id="KW-0812">Transmembrane</keyword>
<evidence type="ECO:0000256" key="1">
    <source>
        <dbReference type="SAM" id="Phobius"/>
    </source>
</evidence>
<dbReference type="AlphaFoldDB" id="A0A0H5QSS1"/>
<keyword evidence="1" id="KW-1133">Transmembrane helix</keyword>
<name>A0A0H5QSS1_9EUKA</name>
<accession>A0A0H5QSS1</accession>